<keyword evidence="6 8" id="KW-0472">Membrane</keyword>
<accession>A0A9N9UA99</accession>
<organism evidence="10 11">
    <name type="scientific">Clonostachys byssicola</name>
    <dbReference type="NCBI Taxonomy" id="160290"/>
    <lineage>
        <taxon>Eukaryota</taxon>
        <taxon>Fungi</taxon>
        <taxon>Dikarya</taxon>
        <taxon>Ascomycota</taxon>
        <taxon>Pezizomycotina</taxon>
        <taxon>Sordariomycetes</taxon>
        <taxon>Hypocreomycetidae</taxon>
        <taxon>Hypocreales</taxon>
        <taxon>Bionectriaceae</taxon>
        <taxon>Clonostachys</taxon>
    </lineage>
</organism>
<reference evidence="10 11" key="2">
    <citation type="submission" date="2021-10" db="EMBL/GenBank/DDBJ databases">
        <authorList>
            <person name="Piombo E."/>
        </authorList>
    </citation>
    <scope>NUCLEOTIDE SEQUENCE [LARGE SCALE GENOMIC DNA]</scope>
</reference>
<dbReference type="OrthoDB" id="6612291at2759"/>
<dbReference type="InterPro" id="IPR003663">
    <property type="entry name" value="Sugar/inositol_transpt"/>
</dbReference>
<dbReference type="Gene3D" id="1.20.1250.20">
    <property type="entry name" value="MFS general substrate transporter like domains"/>
    <property type="match status" value="1"/>
</dbReference>
<name>A0A9N9UA99_9HYPO</name>
<feature type="transmembrane region" description="Helical" evidence="8">
    <location>
        <begin position="73"/>
        <end position="92"/>
    </location>
</feature>
<feature type="transmembrane region" description="Helical" evidence="8">
    <location>
        <begin position="373"/>
        <end position="393"/>
    </location>
</feature>
<feature type="transmembrane region" description="Helical" evidence="8">
    <location>
        <begin position="282"/>
        <end position="307"/>
    </location>
</feature>
<dbReference type="Proteomes" id="UP000754883">
    <property type="component" value="Unassembled WGS sequence"/>
</dbReference>
<dbReference type="InterPro" id="IPR050360">
    <property type="entry name" value="MFS_Sugar_Transporters"/>
</dbReference>
<dbReference type="PROSITE" id="PS50850">
    <property type="entry name" value="MFS"/>
    <property type="match status" value="1"/>
</dbReference>
<protein>
    <recommendedName>
        <fullName evidence="9">Major facilitator superfamily (MFS) profile domain-containing protein</fullName>
    </recommendedName>
</protein>
<evidence type="ECO:0000256" key="3">
    <source>
        <dbReference type="ARBA" id="ARBA00022448"/>
    </source>
</evidence>
<evidence type="ECO:0000256" key="4">
    <source>
        <dbReference type="ARBA" id="ARBA00022692"/>
    </source>
</evidence>
<proteinExistence type="inferred from homology"/>
<feature type="transmembrane region" description="Helical" evidence="8">
    <location>
        <begin position="413"/>
        <end position="435"/>
    </location>
</feature>
<evidence type="ECO:0000256" key="2">
    <source>
        <dbReference type="ARBA" id="ARBA00010992"/>
    </source>
</evidence>
<feature type="transmembrane region" description="Helical" evidence="8">
    <location>
        <begin position="447"/>
        <end position="465"/>
    </location>
</feature>
<feature type="transmembrane region" description="Helical" evidence="8">
    <location>
        <begin position="193"/>
        <end position="215"/>
    </location>
</feature>
<feature type="transmembrane region" description="Helical" evidence="8">
    <location>
        <begin position="104"/>
        <end position="123"/>
    </location>
</feature>
<dbReference type="PANTHER" id="PTHR48022:SF2">
    <property type="entry name" value="PLASTIDIC GLUCOSE TRANSPORTER 4"/>
    <property type="match status" value="1"/>
</dbReference>
<feature type="transmembrane region" description="Helical" evidence="8">
    <location>
        <begin position="345"/>
        <end position="367"/>
    </location>
</feature>
<dbReference type="GO" id="GO:0005351">
    <property type="term" value="F:carbohydrate:proton symporter activity"/>
    <property type="evidence" value="ECO:0007669"/>
    <property type="project" value="TreeGrafter"/>
</dbReference>
<evidence type="ECO:0000313" key="10">
    <source>
        <dbReference type="EMBL" id="CAG9983800.1"/>
    </source>
</evidence>
<evidence type="ECO:0000259" key="9">
    <source>
        <dbReference type="PROSITE" id="PS50850"/>
    </source>
</evidence>
<reference evidence="11" key="1">
    <citation type="submission" date="2019-06" db="EMBL/GenBank/DDBJ databases">
        <authorList>
            <person name="Broberg M."/>
        </authorList>
    </citation>
    <scope>NUCLEOTIDE SEQUENCE [LARGE SCALE GENOMIC DNA]</scope>
</reference>
<dbReference type="Pfam" id="PF00083">
    <property type="entry name" value="Sugar_tr"/>
    <property type="match status" value="1"/>
</dbReference>
<dbReference type="InterPro" id="IPR005828">
    <property type="entry name" value="MFS_sugar_transport-like"/>
</dbReference>
<feature type="transmembrane region" description="Helical" evidence="8">
    <location>
        <begin position="129"/>
        <end position="150"/>
    </location>
</feature>
<dbReference type="NCBIfam" id="TIGR00879">
    <property type="entry name" value="SP"/>
    <property type="match status" value="1"/>
</dbReference>
<dbReference type="InterPro" id="IPR036259">
    <property type="entry name" value="MFS_trans_sf"/>
</dbReference>
<evidence type="ECO:0000313" key="11">
    <source>
        <dbReference type="Proteomes" id="UP000754883"/>
    </source>
</evidence>
<dbReference type="AlphaFoldDB" id="A0A9N9UA99"/>
<keyword evidence="5 8" id="KW-1133">Transmembrane helix</keyword>
<dbReference type="PANTHER" id="PTHR48022">
    <property type="entry name" value="PLASTIDIC GLUCOSE TRANSPORTER 4"/>
    <property type="match status" value="1"/>
</dbReference>
<keyword evidence="3 7" id="KW-0813">Transport</keyword>
<keyword evidence="4 8" id="KW-0812">Transmembrane</keyword>
<keyword evidence="11" id="KW-1185">Reference proteome</keyword>
<evidence type="ECO:0000256" key="1">
    <source>
        <dbReference type="ARBA" id="ARBA00004141"/>
    </source>
</evidence>
<evidence type="ECO:0000256" key="6">
    <source>
        <dbReference type="ARBA" id="ARBA00023136"/>
    </source>
</evidence>
<dbReference type="FunFam" id="1.20.1250.20:FF:000078">
    <property type="entry name" value="MFS maltose transporter, putative"/>
    <property type="match status" value="1"/>
</dbReference>
<feature type="domain" description="Major facilitator superfamily (MFS) profile" evidence="9">
    <location>
        <begin position="27"/>
        <end position="469"/>
    </location>
</feature>
<dbReference type="GO" id="GO:0016020">
    <property type="term" value="C:membrane"/>
    <property type="evidence" value="ECO:0007669"/>
    <property type="project" value="UniProtKB-SubCell"/>
</dbReference>
<dbReference type="SUPFAM" id="SSF103473">
    <property type="entry name" value="MFS general substrate transporter"/>
    <property type="match status" value="1"/>
</dbReference>
<evidence type="ECO:0000256" key="5">
    <source>
        <dbReference type="ARBA" id="ARBA00022989"/>
    </source>
</evidence>
<evidence type="ECO:0000256" key="8">
    <source>
        <dbReference type="SAM" id="Phobius"/>
    </source>
</evidence>
<feature type="transmembrane region" description="Helical" evidence="8">
    <location>
        <begin position="162"/>
        <end position="181"/>
    </location>
</feature>
<comment type="subcellular location">
    <subcellularLocation>
        <location evidence="1">Membrane</location>
        <topology evidence="1">Multi-pass membrane protein</topology>
    </subcellularLocation>
</comment>
<comment type="caution">
    <text evidence="10">The sequence shown here is derived from an EMBL/GenBank/DDBJ whole genome shotgun (WGS) entry which is preliminary data.</text>
</comment>
<dbReference type="EMBL" id="CABFNO020001372">
    <property type="protein sequence ID" value="CAG9983800.1"/>
    <property type="molecule type" value="Genomic_DNA"/>
</dbReference>
<evidence type="ECO:0000256" key="7">
    <source>
        <dbReference type="RuleBase" id="RU003346"/>
    </source>
</evidence>
<gene>
    <name evidence="10" type="ORF">CBYS24578_00015461</name>
</gene>
<dbReference type="InterPro" id="IPR020846">
    <property type="entry name" value="MFS_dom"/>
</dbReference>
<sequence length="507" mass="55724">MQQAATIHPTSGLCRITSAFNGRLLFSCGLLALSQINFGMDLKAFATTQAMPFFVQKFGTRNARTGSYAFEPYFLSLLNSLNYIGFAFGLVSGSFISRRFGRRVSLFTMCIWAIVAAITILTAENREQILAGRIIAYVYIGMELAVIPVLQSELVPKHVRGFVVGTYQSGILVGSLIMAVVCRGTSDIQGHDSWRIPFGLFFIVPTIVACGVWFTDESPRWLLLKGRREDAYQCLIRLRKGAFSDEEIEKEFQDLETITSSASVEKGGFAEMFRGTNLKRTLVSVGVNLFLQLTGNIFVTIYGAVFMSGLDGVNAFTMTTINTAVNAVITLLSQFLTDRVGRRPLLLIGAVIQTAALFTMGGLGTIANPGYHIRVAIAVMTTIFGVGFCLGWAPISHIVAAEIPSSRLRDVTYSFGSSFNILVQFVISFCIPYLLYAPYANLGSKVGFIFGSFALLAIIFSYFFVPECKGKSLEEIDELFARGVPLRKFGDTTTTQAEIEMEIKEKV</sequence>
<feature type="transmembrane region" description="Helical" evidence="8">
    <location>
        <begin position="313"/>
        <end position="333"/>
    </location>
</feature>
<comment type="similarity">
    <text evidence="2 7">Belongs to the major facilitator superfamily. Sugar transporter (TC 2.A.1.1) family.</text>
</comment>